<accession>A0ABD0M9U5</accession>
<dbReference type="AlphaFoldDB" id="A0ABD0M9U5"/>
<name>A0ABD0M9U5_9CAEN</name>
<evidence type="ECO:0000256" key="2">
    <source>
        <dbReference type="ARBA" id="ARBA00022729"/>
    </source>
</evidence>
<dbReference type="InterPro" id="IPR019819">
    <property type="entry name" value="Carboxylesterase_B_CS"/>
</dbReference>
<dbReference type="EMBL" id="JACVVK020000002">
    <property type="protein sequence ID" value="KAK7508167.1"/>
    <property type="molecule type" value="Genomic_DNA"/>
</dbReference>
<sequence length="564" mass="62079">MYAVFCLLLVIAGVESQPTVVKCIPDGALRGTRVQVGADSHVDMFLRIPYARPPIGDLRFQKPLAPVAWSGVRDATQLGPQCPQRPSPGTVVQLPNSEDCLFLNVYTPKPLSSEPMPVMVWIHGGGYMTGAGNVFNGTQLAARGVVVVTINYRLDALGFLSTEDGASPGNYGLWDMIRALEWVRDSISAFKGDPSDVTIFGESAGSGAVSLLIMSTAAKGLFHKAIMESGVSLGDWAVAYPGVDPKPRERAVKLASEVGCETADSAHMVTCLRAKDAMDIINATTDMFLSVVANDTRLQFRPVVETTFGQSGVFAATPDVVLENGWFANVTTIRGFNSREYAIFFAPDQGGMTVEEFREKAKTFVRQNMAQSFFDVGIERITDQLVDAYLVKPNITDPIQRRAAAIELQSDFIFVAPTIRELQLTNKFPAPPQYLYRFSYRSPNRLTKPWQGAIHADELHYVFGYPLSNRFLFNPFVSNWTDEDRRVSQEVLSLWTNFAKYGNPTPNGNNEVKWLPWTPALPSYLNVGSVPTLQATDQSKLAKVKAMMDIINTIHDKSIDALIG</sequence>
<dbReference type="Pfam" id="PF00135">
    <property type="entry name" value="COesterase"/>
    <property type="match status" value="1"/>
</dbReference>
<comment type="caution">
    <text evidence="5">The sequence shown here is derived from an EMBL/GenBank/DDBJ whole genome shotgun (WGS) entry which is preliminary data.</text>
</comment>
<organism evidence="5 6">
    <name type="scientific">Batillaria attramentaria</name>
    <dbReference type="NCBI Taxonomy" id="370345"/>
    <lineage>
        <taxon>Eukaryota</taxon>
        <taxon>Metazoa</taxon>
        <taxon>Spiralia</taxon>
        <taxon>Lophotrochozoa</taxon>
        <taxon>Mollusca</taxon>
        <taxon>Gastropoda</taxon>
        <taxon>Caenogastropoda</taxon>
        <taxon>Sorbeoconcha</taxon>
        <taxon>Cerithioidea</taxon>
        <taxon>Batillariidae</taxon>
        <taxon>Batillaria</taxon>
    </lineage>
</organism>
<gene>
    <name evidence="5" type="ORF">BaRGS_00000406</name>
</gene>
<dbReference type="PANTHER" id="PTHR43903">
    <property type="entry name" value="NEUROLIGIN"/>
    <property type="match status" value="1"/>
</dbReference>
<feature type="domain" description="Carboxylesterase type B" evidence="4">
    <location>
        <begin position="24"/>
        <end position="532"/>
    </location>
</feature>
<evidence type="ECO:0000256" key="3">
    <source>
        <dbReference type="SAM" id="SignalP"/>
    </source>
</evidence>
<evidence type="ECO:0000259" key="4">
    <source>
        <dbReference type="Pfam" id="PF00135"/>
    </source>
</evidence>
<dbReference type="InterPro" id="IPR002018">
    <property type="entry name" value="CarbesteraseB"/>
</dbReference>
<dbReference type="InterPro" id="IPR051093">
    <property type="entry name" value="Neuroligin/BSAL"/>
</dbReference>
<evidence type="ECO:0000256" key="1">
    <source>
        <dbReference type="ARBA" id="ARBA00005964"/>
    </source>
</evidence>
<comment type="similarity">
    <text evidence="1">Belongs to the type-B carboxylesterase/lipase family.</text>
</comment>
<evidence type="ECO:0000313" key="6">
    <source>
        <dbReference type="Proteomes" id="UP001519460"/>
    </source>
</evidence>
<protein>
    <recommendedName>
        <fullName evidence="4">Carboxylesterase type B domain-containing protein</fullName>
    </recommendedName>
</protein>
<feature type="signal peptide" evidence="3">
    <location>
        <begin position="1"/>
        <end position="16"/>
    </location>
</feature>
<evidence type="ECO:0000313" key="5">
    <source>
        <dbReference type="EMBL" id="KAK7508167.1"/>
    </source>
</evidence>
<keyword evidence="6" id="KW-1185">Reference proteome</keyword>
<dbReference type="InterPro" id="IPR029058">
    <property type="entry name" value="AB_hydrolase_fold"/>
</dbReference>
<proteinExistence type="inferred from homology"/>
<keyword evidence="2 3" id="KW-0732">Signal</keyword>
<feature type="chain" id="PRO_5044875317" description="Carboxylesterase type B domain-containing protein" evidence="3">
    <location>
        <begin position="17"/>
        <end position="564"/>
    </location>
</feature>
<dbReference type="Gene3D" id="3.40.50.1820">
    <property type="entry name" value="alpha/beta hydrolase"/>
    <property type="match status" value="1"/>
</dbReference>
<dbReference type="SUPFAM" id="SSF53474">
    <property type="entry name" value="alpha/beta-Hydrolases"/>
    <property type="match status" value="1"/>
</dbReference>
<dbReference type="PROSITE" id="PS00941">
    <property type="entry name" value="CARBOXYLESTERASE_B_2"/>
    <property type="match status" value="1"/>
</dbReference>
<dbReference type="Proteomes" id="UP001519460">
    <property type="component" value="Unassembled WGS sequence"/>
</dbReference>
<reference evidence="5 6" key="1">
    <citation type="journal article" date="2023" name="Sci. Data">
        <title>Genome assembly of the Korean intertidal mud-creeper Batillaria attramentaria.</title>
        <authorList>
            <person name="Patra A.K."/>
            <person name="Ho P.T."/>
            <person name="Jun S."/>
            <person name="Lee S.J."/>
            <person name="Kim Y."/>
            <person name="Won Y.J."/>
        </authorList>
    </citation>
    <scope>NUCLEOTIDE SEQUENCE [LARGE SCALE GENOMIC DNA]</scope>
    <source>
        <strain evidence="5">Wonlab-2016</strain>
    </source>
</reference>